<evidence type="ECO:0000256" key="1">
    <source>
        <dbReference type="SAM" id="Coils"/>
    </source>
</evidence>
<keyword evidence="5" id="KW-1185">Reference proteome</keyword>
<dbReference type="InterPro" id="IPR038734">
    <property type="entry name" value="YhaN_AAA"/>
</dbReference>
<accession>A0A6I6EZR1</accession>
<keyword evidence="2" id="KW-1133">Transmembrane helix</keyword>
<keyword evidence="2" id="KW-0812">Transmembrane</keyword>
<feature type="transmembrane region" description="Helical" evidence="2">
    <location>
        <begin position="428"/>
        <end position="445"/>
    </location>
</feature>
<evidence type="ECO:0000313" key="5">
    <source>
        <dbReference type="Proteomes" id="UP000422764"/>
    </source>
</evidence>
<feature type="domain" description="YhaN AAA" evidence="3">
    <location>
        <begin position="1"/>
        <end position="188"/>
    </location>
</feature>
<dbReference type="PANTHER" id="PTHR41259:SF1">
    <property type="entry name" value="DOUBLE-STRAND BREAK REPAIR RAD50 ATPASE, PUTATIVE-RELATED"/>
    <property type="match status" value="1"/>
</dbReference>
<keyword evidence="1" id="KW-0175">Coiled coil</keyword>
<dbReference type="Proteomes" id="UP000422764">
    <property type="component" value="Chromosome"/>
</dbReference>
<dbReference type="SUPFAM" id="SSF52540">
    <property type="entry name" value="P-loop containing nucleoside triphosphate hydrolases"/>
    <property type="match status" value="1"/>
</dbReference>
<dbReference type="EMBL" id="CP046522">
    <property type="protein sequence ID" value="QGU95731.1"/>
    <property type="molecule type" value="Genomic_DNA"/>
</dbReference>
<reference evidence="4 5" key="1">
    <citation type="submission" date="2019-12" db="EMBL/GenBank/DDBJ databases">
        <title>Genome sequenceing of Clostridium bovifaecis.</title>
        <authorList>
            <person name="Yao Y."/>
        </authorList>
    </citation>
    <scope>NUCLEOTIDE SEQUENCE [LARGE SCALE GENOMIC DNA]</scope>
    <source>
        <strain evidence="4 5">BXX</strain>
    </source>
</reference>
<dbReference type="Pfam" id="PF13514">
    <property type="entry name" value="AAA_27"/>
    <property type="match status" value="1"/>
</dbReference>
<dbReference type="PANTHER" id="PTHR41259">
    <property type="entry name" value="DOUBLE-STRAND BREAK REPAIR RAD50 ATPASE, PUTATIVE-RELATED"/>
    <property type="match status" value="1"/>
</dbReference>
<gene>
    <name evidence="4" type="ORF">GOM49_12085</name>
</gene>
<evidence type="ECO:0000313" key="4">
    <source>
        <dbReference type="EMBL" id="QGU95731.1"/>
    </source>
</evidence>
<dbReference type="Gene3D" id="3.40.50.300">
    <property type="entry name" value="P-loop containing nucleotide triphosphate hydrolases"/>
    <property type="match status" value="2"/>
</dbReference>
<keyword evidence="2" id="KW-0472">Membrane</keyword>
<name>A0A6I6EZR1_9CLOT</name>
<organism evidence="4 5">
    <name type="scientific">Clostridium bovifaecis</name>
    <dbReference type="NCBI Taxonomy" id="2184719"/>
    <lineage>
        <taxon>Bacteria</taxon>
        <taxon>Bacillati</taxon>
        <taxon>Bacillota</taxon>
        <taxon>Clostridia</taxon>
        <taxon>Eubacteriales</taxon>
        <taxon>Clostridiaceae</taxon>
        <taxon>Clostridium</taxon>
    </lineage>
</organism>
<feature type="coiled-coil region" evidence="1">
    <location>
        <begin position="530"/>
        <end position="564"/>
    </location>
</feature>
<evidence type="ECO:0000256" key="2">
    <source>
        <dbReference type="SAM" id="Phobius"/>
    </source>
</evidence>
<dbReference type="AlphaFoldDB" id="A0A6I6EZR1"/>
<evidence type="ECO:0000259" key="3">
    <source>
        <dbReference type="Pfam" id="PF13514"/>
    </source>
</evidence>
<feature type="coiled-coil region" evidence="1">
    <location>
        <begin position="385"/>
        <end position="412"/>
    </location>
</feature>
<protein>
    <submittedName>
        <fullName evidence="4">AAA family ATPase</fullName>
    </submittedName>
</protein>
<dbReference type="InterPro" id="IPR027417">
    <property type="entry name" value="P-loop_NTPase"/>
</dbReference>
<proteinExistence type="predicted"/>
<sequence length="935" mass="107723">MKIKRIYIKDFGVFRDERLDELDKGIIVIGGHNRAGKTSFMKLFRHLGFGFLENAKGLPKPNVEYGVNYDVECIDGKTFNVEINGSKSPIVKGLNTKKDISIEELYGNVDYFTYKQLFTISLDELQNTSLEGAKELSSMQSILLGAGFKEIIHIPKILKELQGEAKKIGGTKGNSTTGQFKVYNKEIKKGIELREEASEQVQIYYEKSSELESVNLDIEGLKESIAVTKDDIALLGIIKNNFNVYNNLKTIEIRLSMEDSKLINDKLEFNYMEKAQSLKEEYEDITYQYERKRYEFVQAVGKEDIKDKLLNYKEKLFFFNQDLSGIIEKINNYEESKGKCIKDKEDISKEVLNINEAWKGDFTKILGIKTDIIEDSKLSALVKEETELNYKKRELMNEIRNLEMNKGMLEKTFGANTIVNVDKLIRRCFYISLCIIVLGVILSFVNYNAGIILALSGASLGGIYAFIRYSSSSNKSSLGNAAQLDNLKIQAHGKNEILDGVSKELEARRLKLEYYRNMLGITEEISAEVLKEYFRKIKEIKSSILNLQNRINRLNKEAIDIKEKLIPMMKITKEFSEVLEGNSSYDDDEIIKNSNTILEGIRRLNQYVGFAKELQLVQRQKVLCEEKIEKIIGHKYNKEDILNLLENYIENSKRCREIDEIKREQEVLEKTLYTALALVPSKISMGDFRSQFDKFVSFENVEEEFKVAKNKLRNFEEKLGILIEKRENIRYQLQNLYSTKNIEIAQERIDDARKAMLPMAKRYATLRAAEYILEKLQSNFVDKTKDFLLKDASEYLNKITGGEYNSIQPVEDLMAVDFRTVLNDGSIKESSEVLSRATKEQLFLSVRLSRINDISPQLPIILDDSFVNFDEVHTKEALKLLAKVSRSNQIFITTCHPRLVSYIGEVSNNVHYLRLEKGKFNKTSKEELISYLKVK</sequence>